<protein>
    <submittedName>
        <fullName evidence="2">Uncharacterized protein</fullName>
    </submittedName>
</protein>
<feature type="transmembrane region" description="Helical" evidence="1">
    <location>
        <begin position="20"/>
        <end position="44"/>
    </location>
</feature>
<organism evidence="2">
    <name type="scientific">Fagus sylvatica</name>
    <name type="common">Beechnut</name>
    <dbReference type="NCBI Taxonomy" id="28930"/>
    <lineage>
        <taxon>Eukaryota</taxon>
        <taxon>Viridiplantae</taxon>
        <taxon>Streptophyta</taxon>
        <taxon>Embryophyta</taxon>
        <taxon>Tracheophyta</taxon>
        <taxon>Spermatophyta</taxon>
        <taxon>Magnoliopsida</taxon>
        <taxon>eudicotyledons</taxon>
        <taxon>Gunneridae</taxon>
        <taxon>Pentapetalae</taxon>
        <taxon>rosids</taxon>
        <taxon>fabids</taxon>
        <taxon>Fagales</taxon>
        <taxon>Fagaceae</taxon>
        <taxon>Fagus</taxon>
    </lineage>
</organism>
<dbReference type="AlphaFoldDB" id="A0A2N9GSK8"/>
<gene>
    <name evidence="2" type="ORF">FSB_LOCUS30544</name>
</gene>
<reference evidence="2" key="1">
    <citation type="submission" date="2018-02" db="EMBL/GenBank/DDBJ databases">
        <authorList>
            <person name="Cohen D.B."/>
            <person name="Kent A.D."/>
        </authorList>
    </citation>
    <scope>NUCLEOTIDE SEQUENCE</scope>
</reference>
<accession>A0A2N9GSK8</accession>
<proteinExistence type="predicted"/>
<keyword evidence="1" id="KW-0812">Transmembrane</keyword>
<keyword evidence="1" id="KW-0472">Membrane</keyword>
<dbReference type="EMBL" id="OIVN01002333">
    <property type="protein sequence ID" value="SPD02662.1"/>
    <property type="molecule type" value="Genomic_DNA"/>
</dbReference>
<evidence type="ECO:0000313" key="2">
    <source>
        <dbReference type="EMBL" id="SPD02662.1"/>
    </source>
</evidence>
<evidence type="ECO:0000256" key="1">
    <source>
        <dbReference type="SAM" id="Phobius"/>
    </source>
</evidence>
<keyword evidence="1" id="KW-1133">Transmembrane helix</keyword>
<sequence>MSFAKLSVTVSQSQLFGTKSFWGFLLPAWWFGGGLGLPAWSFGFSVEARNRLIRWWLGDLG</sequence>
<name>A0A2N9GSK8_FAGSY</name>